<dbReference type="GO" id="GO:0003964">
    <property type="term" value="F:RNA-directed DNA polymerase activity"/>
    <property type="evidence" value="ECO:0007669"/>
    <property type="project" value="UniProtKB-KW"/>
</dbReference>
<dbReference type="Gene3D" id="1.10.340.70">
    <property type="match status" value="1"/>
</dbReference>
<dbReference type="InterPro" id="IPR041373">
    <property type="entry name" value="RT_RNaseH"/>
</dbReference>
<dbReference type="InterPro" id="IPR043502">
    <property type="entry name" value="DNA/RNA_pol_sf"/>
</dbReference>
<dbReference type="Gene3D" id="3.30.420.10">
    <property type="entry name" value="Ribonuclease H-like superfamily/Ribonuclease H"/>
    <property type="match status" value="1"/>
</dbReference>
<dbReference type="GO" id="GO:0003676">
    <property type="term" value="F:nucleic acid binding"/>
    <property type="evidence" value="ECO:0007669"/>
    <property type="project" value="InterPro"/>
</dbReference>
<feature type="compositionally biased region" description="Basic residues" evidence="8">
    <location>
        <begin position="644"/>
        <end position="661"/>
    </location>
</feature>
<dbReference type="InterPro" id="IPR043128">
    <property type="entry name" value="Rev_trsase/Diguanyl_cyclase"/>
</dbReference>
<dbReference type="SUPFAM" id="SSF50630">
    <property type="entry name" value="Acid proteases"/>
    <property type="match status" value="1"/>
</dbReference>
<feature type="region of interest" description="Disordered" evidence="8">
    <location>
        <begin position="1930"/>
        <end position="1954"/>
    </location>
</feature>
<organism evidence="10 11">
    <name type="scientific">Aristolochia fimbriata</name>
    <name type="common">White veined hardy Dutchman's pipe vine</name>
    <dbReference type="NCBI Taxonomy" id="158543"/>
    <lineage>
        <taxon>Eukaryota</taxon>
        <taxon>Viridiplantae</taxon>
        <taxon>Streptophyta</taxon>
        <taxon>Embryophyta</taxon>
        <taxon>Tracheophyta</taxon>
        <taxon>Spermatophyta</taxon>
        <taxon>Magnoliopsida</taxon>
        <taxon>Magnoliidae</taxon>
        <taxon>Piperales</taxon>
        <taxon>Aristolochiaceae</taxon>
        <taxon>Aristolochia</taxon>
    </lineage>
</organism>
<evidence type="ECO:0000256" key="4">
    <source>
        <dbReference type="ARBA" id="ARBA00022722"/>
    </source>
</evidence>
<dbReference type="Pfam" id="PF17917">
    <property type="entry name" value="RT_RNaseH"/>
    <property type="match status" value="1"/>
</dbReference>
<dbReference type="InterPro" id="IPR036397">
    <property type="entry name" value="RNaseH_sf"/>
</dbReference>
<dbReference type="CDD" id="cd00303">
    <property type="entry name" value="retropepsin_like"/>
    <property type="match status" value="1"/>
</dbReference>
<dbReference type="CDD" id="cd09274">
    <property type="entry name" value="RNase_HI_RT_Ty3"/>
    <property type="match status" value="1"/>
</dbReference>
<evidence type="ECO:0000313" key="10">
    <source>
        <dbReference type="EMBL" id="KAG9458313.1"/>
    </source>
</evidence>
<dbReference type="GO" id="GO:0006310">
    <property type="term" value="P:DNA recombination"/>
    <property type="evidence" value="ECO:0007669"/>
    <property type="project" value="UniProtKB-KW"/>
</dbReference>
<dbReference type="Proteomes" id="UP000825729">
    <property type="component" value="Unassembled WGS sequence"/>
</dbReference>
<name>A0AAV7FFD6_ARIFI</name>
<proteinExistence type="predicted"/>
<keyword evidence="3" id="KW-0548">Nucleotidyltransferase</keyword>
<dbReference type="EMBL" id="JAINDJ010000002">
    <property type="protein sequence ID" value="KAG9458313.1"/>
    <property type="molecule type" value="Genomic_DNA"/>
</dbReference>
<dbReference type="InterPro" id="IPR021109">
    <property type="entry name" value="Peptidase_aspartic_dom_sf"/>
</dbReference>
<dbReference type="CDD" id="cd01647">
    <property type="entry name" value="RT_LTR"/>
    <property type="match status" value="1"/>
</dbReference>
<feature type="region of interest" description="Disordered" evidence="8">
    <location>
        <begin position="641"/>
        <end position="664"/>
    </location>
</feature>
<dbReference type="Gene3D" id="2.40.70.10">
    <property type="entry name" value="Acid Proteases"/>
    <property type="match status" value="1"/>
</dbReference>
<evidence type="ECO:0000256" key="1">
    <source>
        <dbReference type="ARBA" id="ARBA00012493"/>
    </source>
</evidence>
<protein>
    <recommendedName>
        <fullName evidence="1">RNA-directed DNA polymerase</fullName>
        <ecNumber evidence="1">2.7.7.49</ecNumber>
    </recommendedName>
</protein>
<keyword evidence="11" id="KW-1185">Reference proteome</keyword>
<dbReference type="Pfam" id="PF17921">
    <property type="entry name" value="Integrase_H2C2"/>
    <property type="match status" value="1"/>
</dbReference>
<dbReference type="Pfam" id="PF13456">
    <property type="entry name" value="RVT_3"/>
    <property type="match status" value="1"/>
</dbReference>
<dbReference type="EC" id="2.7.7.49" evidence="1"/>
<feature type="region of interest" description="Disordered" evidence="8">
    <location>
        <begin position="1131"/>
        <end position="1175"/>
    </location>
</feature>
<dbReference type="Gene3D" id="3.30.70.270">
    <property type="match status" value="1"/>
</dbReference>
<dbReference type="SUPFAM" id="SSF56672">
    <property type="entry name" value="DNA/RNA polymerases"/>
    <property type="match status" value="1"/>
</dbReference>
<evidence type="ECO:0000256" key="3">
    <source>
        <dbReference type="ARBA" id="ARBA00022695"/>
    </source>
</evidence>
<feature type="region of interest" description="Disordered" evidence="8">
    <location>
        <begin position="1212"/>
        <end position="1239"/>
    </location>
</feature>
<dbReference type="Pfam" id="PF03732">
    <property type="entry name" value="Retrotrans_gag"/>
    <property type="match status" value="1"/>
</dbReference>
<dbReference type="SUPFAM" id="SSF53098">
    <property type="entry name" value="Ribonuclease H-like"/>
    <property type="match status" value="1"/>
</dbReference>
<evidence type="ECO:0000313" key="11">
    <source>
        <dbReference type="Proteomes" id="UP000825729"/>
    </source>
</evidence>
<dbReference type="PANTHER" id="PTHR48475">
    <property type="entry name" value="RIBONUCLEASE H"/>
    <property type="match status" value="1"/>
</dbReference>
<evidence type="ECO:0000256" key="5">
    <source>
        <dbReference type="ARBA" id="ARBA00022759"/>
    </source>
</evidence>
<feature type="region of interest" description="Disordered" evidence="8">
    <location>
        <begin position="1097"/>
        <end position="1116"/>
    </location>
</feature>
<evidence type="ECO:0000256" key="8">
    <source>
        <dbReference type="SAM" id="MobiDB-lite"/>
    </source>
</evidence>
<feature type="compositionally biased region" description="Polar residues" evidence="8">
    <location>
        <begin position="1930"/>
        <end position="1941"/>
    </location>
</feature>
<dbReference type="PANTHER" id="PTHR48475:SF1">
    <property type="entry name" value="RNASE H TYPE-1 DOMAIN-CONTAINING PROTEIN"/>
    <property type="match status" value="1"/>
</dbReference>
<dbReference type="GO" id="GO:0004523">
    <property type="term" value="F:RNA-DNA hybrid ribonuclease activity"/>
    <property type="evidence" value="ECO:0007669"/>
    <property type="project" value="InterPro"/>
</dbReference>
<comment type="caution">
    <text evidence="10">The sequence shown here is derived from an EMBL/GenBank/DDBJ whole genome shotgun (WGS) entry which is preliminary data.</text>
</comment>
<dbReference type="InterPro" id="IPR005162">
    <property type="entry name" value="Retrotrans_gag_dom"/>
</dbReference>
<feature type="compositionally biased region" description="Low complexity" evidence="8">
    <location>
        <begin position="1"/>
        <end position="13"/>
    </location>
</feature>
<evidence type="ECO:0000256" key="6">
    <source>
        <dbReference type="ARBA" id="ARBA00022801"/>
    </source>
</evidence>
<feature type="region of interest" description="Disordered" evidence="8">
    <location>
        <begin position="1"/>
        <end position="53"/>
    </location>
</feature>
<evidence type="ECO:0000256" key="2">
    <source>
        <dbReference type="ARBA" id="ARBA00022679"/>
    </source>
</evidence>
<evidence type="ECO:0000256" key="7">
    <source>
        <dbReference type="ARBA" id="ARBA00022918"/>
    </source>
</evidence>
<dbReference type="InterPro" id="IPR041588">
    <property type="entry name" value="Integrase_H2C2"/>
</dbReference>
<evidence type="ECO:0000259" key="9">
    <source>
        <dbReference type="PROSITE" id="PS50879"/>
    </source>
</evidence>
<dbReference type="InterPro" id="IPR012337">
    <property type="entry name" value="RNaseH-like_sf"/>
</dbReference>
<keyword evidence="6" id="KW-0378">Hydrolase</keyword>
<keyword evidence="7" id="KW-0695">RNA-directed DNA polymerase</keyword>
<dbReference type="CDD" id="cd09279">
    <property type="entry name" value="RNase_HI_like"/>
    <property type="match status" value="1"/>
</dbReference>
<keyword evidence="4" id="KW-0540">Nuclease</keyword>
<reference evidence="10 11" key="1">
    <citation type="submission" date="2021-07" db="EMBL/GenBank/DDBJ databases">
        <title>The Aristolochia fimbriata genome: insights into angiosperm evolution, floral development and chemical biosynthesis.</title>
        <authorList>
            <person name="Jiao Y."/>
        </authorList>
    </citation>
    <scope>NUCLEOTIDE SEQUENCE [LARGE SCALE GENOMIC DNA]</scope>
    <source>
        <strain evidence="10">IBCAS-2021</strain>
        <tissue evidence="10">Leaf</tissue>
    </source>
</reference>
<keyword evidence="2" id="KW-0808">Transferase</keyword>
<keyword evidence="5" id="KW-0255">Endonuclease</keyword>
<feature type="domain" description="RNase H type-1" evidence="9">
    <location>
        <begin position="1575"/>
        <end position="1711"/>
    </location>
</feature>
<dbReference type="Gene3D" id="3.10.10.10">
    <property type="entry name" value="HIV Type 1 Reverse Transcriptase, subunit A, domain 1"/>
    <property type="match status" value="1"/>
</dbReference>
<sequence>MAGSNNNNKAAAKTPIAVASSSPAPRVTDPLVAFPRRPRTPTAAAAASQVRGVRPSQIPVIGRLRPNTRSVTGSLPTQRAVQILPQAGQVPASPTISPSRVHPSRSYSAVLTSLPPISPVASPAASPARKSPSTASRVPALITHFEGRRIIPSPCPATPTGATLAPSPPSPTSAVIRVSTMMTQAKTVEEQLAEIQAAMRERDDQLRERELQRDLQIATILQKFEQIANRLGASSQPRNDEGQAGPSTALSYDTLQEMISNAVEQKVQSEGVRSQAYTRPYSRRIQAIHMPTSYHPPKFQQFSGDGNPKQHVAHFIETCNNAGTDGDLLVKQFGRSLKGNAFDWFIELPAESIDSWEQLESEFLSHFYSTKRTVTLVELTNLKQRQGEKVIEYINRWHNLSLNCKESTSLSTQTSIDMCIRGMNWTLVYFLQSRKPRDFQELATEAHNMEILIQEKGEGKAPMTEADKNPKFVKKESKAPAKEALATNIAELQKIMATQNKNTGSDWKPNVNRLASTAICQKFTLKDRQAKTYPFPDSDVPEKCFVLKDKILELATQGRIILETDDNTATSHTIFVQSDSGIKTKNPRTNKKFFIPCTARPRPQPATKDKEGWEVVTRKKKPILEAPVKIFIKGYGLKKEEPKRKKVQKKRGGRRHKRKSTSAKVEEIYQKKPKPITLADFFPSEFLTPTPALVATCSPQVVEQRREGKAPIESVDDLHTCLQDLSITNAVHDDLDLPIRSRQALIKFVAAKDDRHAGSKAIKDAEARRTKNCEPPQIKEAHSISISFKEADMLLGEKSHNRPLFVSGAIKDRWINRILLDSGSAVNILPIRILKNVGLVANDFQASSLMIQGFNQEGQRALGMNKLELLIGDMTSHVLFHIIDARTSYNVLLGRPWLHSNRVIPSTLHQCFKYYQDGEEKTVFADEFPFKEAKASFADAKYYSEEKGATSSKAAPPKVVKGELAKLKKQSEEPILRYVPQSRRKKGESPFATCDREEPAEKLKALKGAATIPLPKLNNRGIVVEEMRNPPELSKTRTQGFDPNAYRMMAKAGSGLSLEQLQEKSMVAGQNLSPTQKSLQEHEPVVISGKASVNQITTKRKASTSEETRTSAFDQIGVPEPRVSAFVRLGQEENRSPNVPPEPSNEHKSKVTKVWQRKGQAEDPKPNTTAPPGTEKLCISEAGKIEGATQKDCIPKTWGIYTGPCDPKIGKNRGKLFKKDKGRQQQNHPGGDDPTLEDDLGEAPAIFEEGGQATIDQLKKVNLGTEDDPRPTFLSASLSVTEEIDYMSLLNEYKDVFAWSYTEMPGLDPTVAIHKLAIKSGVKPIKQSQRRFCPELVPENEKEVDKLLKADFIREVKYPSWIANIVPVKKKNGQIRVCVDFRDLDKACPKVDFPLPITELMVDATTGHEALSFMDGSSGYNKIRMDPKDEEKTAFRTPKEKSLGALLAQNDEQGKERPLYYLSRTMVGAELNYSPIEKTCLALIFAIQKLRHYLLAYFTNLISRADPLKFIMTRPMLSGRLAKWALLLSEFEINFIPQKAIKGQGLANFRADHPIPAEWEVSENLPDEEVFYIEVLPPWRMYLDGAARKNGAGAGVLFMSPSDDLMPYSFILSHYCTNNEAEYQAIILGLGMAVEMGLSQLEIFGDSALVIKQLIEEFEVRKEELIPHKKKAQRLLEKIPNVTLGHIPRASNSEADALARIAASLAQFDARPERIPICERWVVPTLEKFSGEEEVNLVSVYVIEEKDWRQQFLDYLEHKKLSQELKARAYVRRVAPKFCLFNNTLYRRSYDGILLRCVSKEEGQALLSEAHGGMCGAHQAGPKLHLQVKQLGYYWPTMLRDAIELARHCTTCQLHANYIHQPPSPLHPTVASWPFEAWGMDIIEDSRREQERLARKARRSTVGIQDYVPNANRVNPVLASLRRGSRAPLGNSNSIAASCSSRRTHGRGKYSTPLARVRIPRRKTLGSIAKARMLPSSSHSRIQ</sequence>
<dbReference type="PROSITE" id="PS50879">
    <property type="entry name" value="RNASE_H_1"/>
    <property type="match status" value="1"/>
</dbReference>
<accession>A0AAV7FFD6</accession>
<gene>
    <name evidence="10" type="ORF">H6P81_002821</name>
</gene>
<dbReference type="InterPro" id="IPR002156">
    <property type="entry name" value="RNaseH_domain"/>
</dbReference>